<dbReference type="Pfam" id="PF00254">
    <property type="entry name" value="FKBP_C"/>
    <property type="match status" value="1"/>
</dbReference>
<evidence type="ECO:0000313" key="10">
    <source>
        <dbReference type="EMBL" id="QGY42877.1"/>
    </source>
</evidence>
<evidence type="ECO:0000256" key="1">
    <source>
        <dbReference type="ARBA" id="ARBA00000971"/>
    </source>
</evidence>
<feature type="signal peptide" evidence="8">
    <location>
        <begin position="1"/>
        <end position="27"/>
    </location>
</feature>
<dbReference type="Gene3D" id="1.10.287.460">
    <property type="entry name" value="Peptidyl-prolyl cis-trans isomerase, FKBP-type, N-terminal domain"/>
    <property type="match status" value="1"/>
</dbReference>
<dbReference type="InterPro" id="IPR000774">
    <property type="entry name" value="PPIase_FKBP_N"/>
</dbReference>
<dbReference type="NCBIfam" id="NF008602">
    <property type="entry name" value="PRK11570.1"/>
    <property type="match status" value="1"/>
</dbReference>
<dbReference type="InterPro" id="IPR036944">
    <property type="entry name" value="PPIase_FKBP_N_sf"/>
</dbReference>
<feature type="domain" description="PPIase FKBP-type" evidence="9">
    <location>
        <begin position="150"/>
        <end position="236"/>
    </location>
</feature>
<keyword evidence="3 8" id="KW-0732">Signal</keyword>
<dbReference type="SUPFAM" id="SSF54534">
    <property type="entry name" value="FKBP-like"/>
    <property type="match status" value="1"/>
</dbReference>
<accession>A0A6I6JRY5</accession>
<dbReference type="Proteomes" id="UP000428260">
    <property type="component" value="Chromosome"/>
</dbReference>
<dbReference type="PROSITE" id="PS50059">
    <property type="entry name" value="FKBP_PPIASE"/>
    <property type="match status" value="1"/>
</dbReference>
<dbReference type="Pfam" id="PF01346">
    <property type="entry name" value="FKBP_N"/>
    <property type="match status" value="1"/>
</dbReference>
<evidence type="ECO:0000313" key="11">
    <source>
        <dbReference type="Proteomes" id="UP000428260"/>
    </source>
</evidence>
<reference evidence="10 11" key="1">
    <citation type="submission" date="2019-11" db="EMBL/GenBank/DDBJ databases">
        <authorList>
            <person name="Zheng R.K."/>
            <person name="Sun C.M."/>
        </authorList>
    </citation>
    <scope>NUCLEOTIDE SEQUENCE [LARGE SCALE GENOMIC DNA]</scope>
    <source>
        <strain evidence="10 11">WC007</strain>
    </source>
</reference>
<gene>
    <name evidence="10" type="ORF">GM418_04160</name>
</gene>
<dbReference type="GO" id="GO:0003755">
    <property type="term" value="F:peptidyl-prolyl cis-trans isomerase activity"/>
    <property type="evidence" value="ECO:0007669"/>
    <property type="project" value="UniProtKB-UniRule"/>
</dbReference>
<evidence type="ECO:0000256" key="5">
    <source>
        <dbReference type="ARBA" id="ARBA00023235"/>
    </source>
</evidence>
<keyword evidence="4 6" id="KW-0697">Rotamase</keyword>
<dbReference type="InterPro" id="IPR001179">
    <property type="entry name" value="PPIase_FKBP_dom"/>
</dbReference>
<protein>
    <recommendedName>
        <fullName evidence="7">Peptidyl-prolyl cis-trans isomerase</fullName>
        <ecNumber evidence="7">5.2.1.8</ecNumber>
    </recommendedName>
</protein>
<dbReference type="PROSITE" id="PS51257">
    <property type="entry name" value="PROKAR_LIPOPROTEIN"/>
    <property type="match status" value="1"/>
</dbReference>
<dbReference type="Gene3D" id="3.10.50.40">
    <property type="match status" value="1"/>
</dbReference>
<feature type="chain" id="PRO_5026197952" description="Peptidyl-prolyl cis-trans isomerase" evidence="8">
    <location>
        <begin position="28"/>
        <end position="237"/>
    </location>
</feature>
<evidence type="ECO:0000256" key="7">
    <source>
        <dbReference type="RuleBase" id="RU003915"/>
    </source>
</evidence>
<dbReference type="AlphaFoldDB" id="A0A6I6JRY5"/>
<evidence type="ECO:0000256" key="3">
    <source>
        <dbReference type="ARBA" id="ARBA00022729"/>
    </source>
</evidence>
<name>A0A6I6JRY5_9BACT</name>
<evidence type="ECO:0000256" key="6">
    <source>
        <dbReference type="PROSITE-ProRule" id="PRU00277"/>
    </source>
</evidence>
<keyword evidence="5 6" id="KW-0413">Isomerase</keyword>
<comment type="similarity">
    <text evidence="2 7">Belongs to the FKBP-type PPIase family.</text>
</comment>
<organism evidence="10 11">
    <name type="scientific">Maribellus comscasis</name>
    <dbReference type="NCBI Taxonomy" id="2681766"/>
    <lineage>
        <taxon>Bacteria</taxon>
        <taxon>Pseudomonadati</taxon>
        <taxon>Bacteroidota</taxon>
        <taxon>Bacteroidia</taxon>
        <taxon>Marinilabiliales</taxon>
        <taxon>Prolixibacteraceae</taxon>
        <taxon>Maribellus</taxon>
    </lineage>
</organism>
<evidence type="ECO:0000256" key="8">
    <source>
        <dbReference type="SAM" id="SignalP"/>
    </source>
</evidence>
<dbReference type="EC" id="5.2.1.8" evidence="7"/>
<evidence type="ECO:0000259" key="9">
    <source>
        <dbReference type="PROSITE" id="PS50059"/>
    </source>
</evidence>
<dbReference type="PANTHER" id="PTHR43811:SF19">
    <property type="entry name" value="39 KDA FK506-BINDING NUCLEAR PROTEIN"/>
    <property type="match status" value="1"/>
</dbReference>
<dbReference type="FunFam" id="3.10.50.40:FF:000045">
    <property type="entry name" value="Peptidyl-prolyl cis-trans isomerase"/>
    <property type="match status" value="1"/>
</dbReference>
<dbReference type="PANTHER" id="PTHR43811">
    <property type="entry name" value="FKBP-TYPE PEPTIDYL-PROLYL CIS-TRANS ISOMERASE FKPA"/>
    <property type="match status" value="1"/>
</dbReference>
<keyword evidence="11" id="KW-1185">Reference proteome</keyword>
<dbReference type="KEGG" id="mcos:GM418_04160"/>
<dbReference type="GO" id="GO:0006457">
    <property type="term" value="P:protein folding"/>
    <property type="evidence" value="ECO:0007669"/>
    <property type="project" value="InterPro"/>
</dbReference>
<evidence type="ECO:0000256" key="4">
    <source>
        <dbReference type="ARBA" id="ARBA00023110"/>
    </source>
</evidence>
<comment type="catalytic activity">
    <reaction evidence="1 6 7">
        <text>[protein]-peptidylproline (omega=180) = [protein]-peptidylproline (omega=0)</text>
        <dbReference type="Rhea" id="RHEA:16237"/>
        <dbReference type="Rhea" id="RHEA-COMP:10747"/>
        <dbReference type="Rhea" id="RHEA-COMP:10748"/>
        <dbReference type="ChEBI" id="CHEBI:83833"/>
        <dbReference type="ChEBI" id="CHEBI:83834"/>
        <dbReference type="EC" id="5.2.1.8"/>
    </reaction>
</comment>
<dbReference type="EMBL" id="CP046401">
    <property type="protein sequence ID" value="QGY42877.1"/>
    <property type="molecule type" value="Genomic_DNA"/>
</dbReference>
<sequence length="237" mass="25518">MIIMRNKIIYLLAIVLGIAGTSCQQNGAVQNAKLETSADSASYAIGFLVGANNKQQLESAPGGDEMNIETMATAFRTASLGEEGVITEEEANEIVRKFFTSAGEKEAQSNLEEGNAFLEQNKSREGVQVTESGLQYEVLTEGTGDKPAAEDQVRVHYHGTLIDGTVFDSSVEDGEPAVFRVNQVIPGWTEALQLMPVGSKWKIYLPANLAYGERSAGADIGPNSALIFEVELLEIVK</sequence>
<evidence type="ECO:0000256" key="2">
    <source>
        <dbReference type="ARBA" id="ARBA00006577"/>
    </source>
</evidence>
<proteinExistence type="inferred from homology"/>
<dbReference type="InterPro" id="IPR046357">
    <property type="entry name" value="PPIase_dom_sf"/>
</dbReference>